<dbReference type="EMBL" id="QJRN01000017">
    <property type="protein sequence ID" value="PYC31644.1"/>
    <property type="molecule type" value="Genomic_DNA"/>
</dbReference>
<dbReference type="Gene3D" id="1.20.140.10">
    <property type="entry name" value="Butyryl-CoA Dehydrogenase, subunit A, domain 3"/>
    <property type="match status" value="1"/>
</dbReference>
<dbReference type="SUPFAM" id="SSF47203">
    <property type="entry name" value="Acyl-CoA dehydrogenase C-terminal domain-like"/>
    <property type="match status" value="1"/>
</dbReference>
<evidence type="ECO:0000256" key="6">
    <source>
        <dbReference type="ARBA" id="ARBA00023033"/>
    </source>
</evidence>
<dbReference type="Proteomes" id="UP000248188">
    <property type="component" value="Unassembled WGS sequence"/>
</dbReference>
<dbReference type="Pfam" id="PF02770">
    <property type="entry name" value="Acyl-CoA_dh_M"/>
    <property type="match status" value="1"/>
</dbReference>
<evidence type="ECO:0000259" key="14">
    <source>
        <dbReference type="Pfam" id="PF02770"/>
    </source>
</evidence>
<evidence type="ECO:0000256" key="13">
    <source>
        <dbReference type="ARBA" id="ARBA00049456"/>
    </source>
</evidence>
<dbReference type="Pfam" id="PF02771">
    <property type="entry name" value="Acyl-CoA_dh_N"/>
    <property type="match status" value="1"/>
</dbReference>
<keyword evidence="6" id="KW-0503">Monooxygenase</keyword>
<evidence type="ECO:0000313" key="18">
    <source>
        <dbReference type="Proteomes" id="UP000248188"/>
    </source>
</evidence>
<comment type="catalytic activity">
    <reaction evidence="11">
        <text>dibenzothiophene + FMNH2 + O2 = dibenzothiophene 5-oxide + FMN + H2O + H(+)</text>
        <dbReference type="Rhea" id="RHEA:49076"/>
        <dbReference type="ChEBI" id="CHEBI:15377"/>
        <dbReference type="ChEBI" id="CHEBI:15378"/>
        <dbReference type="ChEBI" id="CHEBI:15379"/>
        <dbReference type="ChEBI" id="CHEBI:23681"/>
        <dbReference type="ChEBI" id="CHEBI:23683"/>
        <dbReference type="ChEBI" id="CHEBI:57618"/>
        <dbReference type="ChEBI" id="CHEBI:58210"/>
    </reaction>
</comment>
<evidence type="ECO:0000256" key="3">
    <source>
        <dbReference type="ARBA" id="ARBA00022643"/>
    </source>
</evidence>
<evidence type="ECO:0000256" key="2">
    <source>
        <dbReference type="ARBA" id="ARBA00022630"/>
    </source>
</evidence>
<dbReference type="GO" id="GO:0050660">
    <property type="term" value="F:flavin adenine dinucleotide binding"/>
    <property type="evidence" value="ECO:0007669"/>
    <property type="project" value="InterPro"/>
</dbReference>
<dbReference type="InterPro" id="IPR009100">
    <property type="entry name" value="AcylCoA_DH/oxidase_NM_dom_sf"/>
</dbReference>
<dbReference type="InterPro" id="IPR013107">
    <property type="entry name" value="Acyl-CoA_DH_C"/>
</dbReference>
<dbReference type="GO" id="GO:0008470">
    <property type="term" value="F:3-methylbutanoyl-CoA dehydrogenase activity"/>
    <property type="evidence" value="ECO:0007669"/>
    <property type="project" value="TreeGrafter"/>
</dbReference>
<dbReference type="InterPro" id="IPR037069">
    <property type="entry name" value="AcylCoA_DH/ox_N_sf"/>
</dbReference>
<evidence type="ECO:0000259" key="16">
    <source>
        <dbReference type="Pfam" id="PF08028"/>
    </source>
</evidence>
<evidence type="ECO:0000256" key="8">
    <source>
        <dbReference type="ARBA" id="ARBA00034317"/>
    </source>
</evidence>
<comment type="similarity">
    <text evidence="8">Belongs to the DszC flavin monooxygenase family.</text>
</comment>
<reference evidence="17 18" key="1">
    <citation type="submission" date="2018-06" db="EMBL/GenBank/DDBJ databases">
        <title>Pseudomonas diversity within urban Lake Michigan freshwaters.</title>
        <authorList>
            <person name="Batrich M."/>
            <person name="Hatzopoulos T."/>
            <person name="Putonti C."/>
        </authorList>
    </citation>
    <scope>NUCLEOTIDE SEQUENCE [LARGE SCALE GENOMIC DNA]</scope>
    <source>
        <strain evidence="17 18">MB-090624</strain>
    </source>
</reference>
<dbReference type="NCBIfam" id="TIGR04022">
    <property type="entry name" value="sulfur_SfnB"/>
    <property type="match status" value="1"/>
</dbReference>
<dbReference type="InterPro" id="IPR013786">
    <property type="entry name" value="AcylCoA_DH/ox_N"/>
</dbReference>
<comment type="catalytic activity">
    <reaction evidence="12">
        <text>dibenzothiophene 5-oxide + FMNH2 + O2 = dibenzothiophene 5,5-dioxide + FMN + H2O + H(+)</text>
        <dbReference type="Rhea" id="RHEA:49080"/>
        <dbReference type="ChEBI" id="CHEBI:15377"/>
        <dbReference type="ChEBI" id="CHEBI:15378"/>
        <dbReference type="ChEBI" id="CHEBI:15379"/>
        <dbReference type="ChEBI" id="CHEBI:23683"/>
        <dbReference type="ChEBI" id="CHEBI:57618"/>
        <dbReference type="ChEBI" id="CHEBI:58210"/>
        <dbReference type="ChEBI" id="CHEBI:90356"/>
    </reaction>
</comment>
<comment type="caution">
    <text evidence="17">The sequence shown here is derived from an EMBL/GenBank/DDBJ whole genome shotgun (WGS) entry which is preliminary data.</text>
</comment>
<keyword evidence="5" id="KW-0560">Oxidoreductase</keyword>
<keyword evidence="2" id="KW-0285">Flavoprotein</keyword>
<dbReference type="Gene3D" id="2.40.110.10">
    <property type="entry name" value="Butyryl-CoA Dehydrogenase, subunit A, domain 2"/>
    <property type="match status" value="1"/>
</dbReference>
<evidence type="ECO:0000256" key="12">
    <source>
        <dbReference type="ARBA" id="ARBA00048445"/>
    </source>
</evidence>
<evidence type="ECO:0000256" key="4">
    <source>
        <dbReference type="ARBA" id="ARBA00022741"/>
    </source>
</evidence>
<proteinExistence type="inferred from homology"/>
<dbReference type="Pfam" id="PF08028">
    <property type="entry name" value="Acyl-CoA_dh_2"/>
    <property type="match status" value="1"/>
</dbReference>
<name>A0A9Q6IBP7_9PSED</name>
<comment type="catalytic activity">
    <reaction evidence="13">
        <text>dibenzothiophene + 2 FMNH2 + 2 O2 = dibenzothiophene 5,5-dioxide + 2 FMN + 2 H2O + 2 H(+)</text>
        <dbReference type="Rhea" id="RHEA:49072"/>
        <dbReference type="ChEBI" id="CHEBI:15377"/>
        <dbReference type="ChEBI" id="CHEBI:15378"/>
        <dbReference type="ChEBI" id="CHEBI:15379"/>
        <dbReference type="ChEBI" id="CHEBI:23681"/>
        <dbReference type="ChEBI" id="CHEBI:57618"/>
        <dbReference type="ChEBI" id="CHEBI:58210"/>
        <dbReference type="ChEBI" id="CHEBI:90356"/>
        <dbReference type="EC" id="1.14.14.21"/>
    </reaction>
</comment>
<dbReference type="GO" id="GO:0004497">
    <property type="term" value="F:monooxygenase activity"/>
    <property type="evidence" value="ECO:0007669"/>
    <property type="project" value="UniProtKB-KW"/>
</dbReference>
<evidence type="ECO:0000256" key="9">
    <source>
        <dbReference type="ARBA" id="ARBA00034328"/>
    </source>
</evidence>
<comment type="pathway">
    <text evidence="7">Sulfur metabolism; dibenzothiophene degradation.</text>
</comment>
<evidence type="ECO:0000256" key="11">
    <source>
        <dbReference type="ARBA" id="ARBA00047859"/>
    </source>
</evidence>
<sequence>MGLIFRHRSCNGGLEPSFARERCMSSLPESAFYPLHTPAAHVIRDGAEALIVARRVAAILLEQDAERDRTREVPSQVVDLYSNSGLWGISVPREYGGAQVSYAVLAEVIAIISAADPSLGQIPQNHYCLLEDIRLQGTPEQQAHFFALALQGHRFANALSETGGKNVQDIQASIRRSGDGYVINGRKGYCTGSLYAHWLAVLALDEQGRGQLAFVPRGSEGLVVIDDWDSIGQRTTSSGTVLAQNLLVPAFNLFPTYRSYESPTLAGPFAQLTTAAIDAGIARAALRDTIAFVRQHARPWIDAGVEKASEDPLTIIQVGALEIRLEAAEALLERAGLALDAARPAPDEDSVARASLAVAKAKVLTTEIAIEASNKLFELGGTRSTLKRHNFDRHWRNARVHTLHDPVRWKYHVVGNWLLNDIKPPRHDWS</sequence>
<dbReference type="Gene3D" id="1.10.540.10">
    <property type="entry name" value="Acyl-CoA dehydrogenase/oxidase, N-terminal domain"/>
    <property type="match status" value="1"/>
</dbReference>
<feature type="domain" description="Acyl-CoA dehydrogenase/oxidase N-terminal" evidence="15">
    <location>
        <begin position="60"/>
        <end position="148"/>
    </location>
</feature>
<evidence type="ECO:0000313" key="17">
    <source>
        <dbReference type="EMBL" id="PYC31644.1"/>
    </source>
</evidence>
<feature type="domain" description="Acyl-CoA dehydrogenase C-terminal" evidence="16">
    <location>
        <begin position="273"/>
        <end position="405"/>
    </location>
</feature>
<gene>
    <name evidence="17" type="ORF">DMX08_24760</name>
</gene>
<dbReference type="PANTHER" id="PTHR43884">
    <property type="entry name" value="ACYL-COA DEHYDROGENASE"/>
    <property type="match status" value="1"/>
</dbReference>
<dbReference type="GO" id="GO:0006552">
    <property type="term" value="P:L-leucine catabolic process"/>
    <property type="evidence" value="ECO:0007669"/>
    <property type="project" value="TreeGrafter"/>
</dbReference>
<evidence type="ECO:0000256" key="10">
    <source>
        <dbReference type="ARBA" id="ARBA00034345"/>
    </source>
</evidence>
<keyword evidence="4" id="KW-0547">Nucleotide-binding</keyword>
<evidence type="ECO:0000256" key="7">
    <source>
        <dbReference type="ARBA" id="ARBA00034307"/>
    </source>
</evidence>
<dbReference type="PIRSF" id="PIRSF016578">
    <property type="entry name" value="HsaA"/>
    <property type="match status" value="1"/>
</dbReference>
<evidence type="ECO:0000259" key="15">
    <source>
        <dbReference type="Pfam" id="PF02771"/>
    </source>
</evidence>
<dbReference type="PANTHER" id="PTHR43884:SF12">
    <property type="entry name" value="ISOVALERYL-COA DEHYDROGENASE, MITOCHONDRIAL-RELATED"/>
    <property type="match status" value="1"/>
</dbReference>
<keyword evidence="3" id="KW-0288">FMN</keyword>
<dbReference type="InterPro" id="IPR046373">
    <property type="entry name" value="Acyl-CoA_Oxase/DH_mid-dom_sf"/>
</dbReference>
<dbReference type="InterPro" id="IPR036250">
    <property type="entry name" value="AcylCo_DH-like_C"/>
</dbReference>
<organism evidence="17 18">
    <name type="scientific">Pseudomonas protegens</name>
    <dbReference type="NCBI Taxonomy" id="380021"/>
    <lineage>
        <taxon>Bacteria</taxon>
        <taxon>Pseudomonadati</taxon>
        <taxon>Pseudomonadota</taxon>
        <taxon>Gammaproteobacteria</taxon>
        <taxon>Pseudomonadales</taxon>
        <taxon>Pseudomonadaceae</taxon>
        <taxon>Pseudomonas</taxon>
    </lineage>
</organism>
<evidence type="ECO:0000256" key="1">
    <source>
        <dbReference type="ARBA" id="ARBA00004496"/>
    </source>
</evidence>
<dbReference type="SUPFAM" id="SSF56645">
    <property type="entry name" value="Acyl-CoA dehydrogenase NM domain-like"/>
    <property type="match status" value="1"/>
</dbReference>
<comment type="subcellular location">
    <subcellularLocation>
        <location evidence="1">Cytoplasm</location>
    </subcellularLocation>
</comment>
<dbReference type="EC" id="1.14.14.21" evidence="9"/>
<dbReference type="AlphaFoldDB" id="A0A9Q6IBP7"/>
<dbReference type="InterPro" id="IPR023922">
    <property type="entry name" value="S04_starv_induced_SfnB"/>
</dbReference>
<accession>A0A9Q6IBP7</accession>
<feature type="domain" description="Acyl-CoA oxidase/dehydrogenase middle" evidence="14">
    <location>
        <begin position="161"/>
        <end position="242"/>
    </location>
</feature>
<protein>
    <recommendedName>
        <fullName evidence="10">Dibenzothiophene monooxygenase</fullName>
        <ecNumber evidence="9">1.14.14.21</ecNumber>
    </recommendedName>
</protein>
<dbReference type="InterPro" id="IPR006091">
    <property type="entry name" value="Acyl-CoA_Oxase/DH_mid-dom"/>
</dbReference>
<evidence type="ECO:0000256" key="5">
    <source>
        <dbReference type="ARBA" id="ARBA00023002"/>
    </source>
</evidence>
<dbReference type="GO" id="GO:0005737">
    <property type="term" value="C:cytoplasm"/>
    <property type="evidence" value="ECO:0007669"/>
    <property type="project" value="UniProtKB-SubCell"/>
</dbReference>